<dbReference type="InterPro" id="IPR027843">
    <property type="entry name" value="DUF4440"/>
</dbReference>
<keyword evidence="1" id="KW-0732">Signal</keyword>
<dbReference type="Proteomes" id="UP000552241">
    <property type="component" value="Unassembled WGS sequence"/>
</dbReference>
<feature type="chain" id="PRO_5032632741" evidence="1">
    <location>
        <begin position="20"/>
        <end position="154"/>
    </location>
</feature>
<evidence type="ECO:0000313" key="4">
    <source>
        <dbReference type="Proteomes" id="UP000552241"/>
    </source>
</evidence>
<reference evidence="3 4" key="1">
    <citation type="submission" date="2020-07" db="EMBL/GenBank/DDBJ databases">
        <title>Moheibacter lacus sp. nov., a member of the family Flavobacteriaceae isolated from freshwater lake sediment.</title>
        <authorList>
            <person name="Liu Y."/>
        </authorList>
    </citation>
    <scope>NUCLEOTIDE SEQUENCE [LARGE SCALE GENOMIC DNA]</scope>
    <source>
        <strain evidence="3 4">BDHS18</strain>
    </source>
</reference>
<feature type="domain" description="DUF4440" evidence="2">
    <location>
        <begin position="35"/>
        <end position="142"/>
    </location>
</feature>
<proteinExistence type="predicted"/>
<feature type="signal peptide" evidence="1">
    <location>
        <begin position="1"/>
        <end position="19"/>
    </location>
</feature>
<evidence type="ECO:0000313" key="3">
    <source>
        <dbReference type="EMBL" id="MBA5629890.1"/>
    </source>
</evidence>
<dbReference type="EMBL" id="JACDZE010000002">
    <property type="protein sequence ID" value="MBA5629890.1"/>
    <property type="molecule type" value="Genomic_DNA"/>
</dbReference>
<accession>A0A838ZPA6</accession>
<dbReference type="Gene3D" id="3.10.450.50">
    <property type="match status" value="1"/>
</dbReference>
<name>A0A838ZPA6_9FLAO</name>
<evidence type="ECO:0000259" key="2">
    <source>
        <dbReference type="Pfam" id="PF14534"/>
    </source>
</evidence>
<dbReference type="AlphaFoldDB" id="A0A838ZPA6"/>
<dbReference type="SUPFAM" id="SSF54427">
    <property type="entry name" value="NTF2-like"/>
    <property type="match status" value="1"/>
</dbReference>
<dbReference type="RefSeq" id="WP_182043498.1">
    <property type="nucleotide sequence ID" value="NZ_JACDZE010000002.1"/>
</dbReference>
<keyword evidence="4" id="KW-1185">Reference proteome</keyword>
<evidence type="ECO:0000256" key="1">
    <source>
        <dbReference type="SAM" id="SignalP"/>
    </source>
</evidence>
<sequence>MNKLKSLIIILLTNSLVLAQEIHQTNPNAAPSIVWAMSSELDDALLEKDTASLRKLLHKDLILGHSNGWWETKVSLLKNLPTQKIRYQEFRTVGEPEIHHASENLKTITRKLTAIGELDDYDFEVDLKIIEIWIYENERWQLLARQSVEVEFDE</sequence>
<protein>
    <submittedName>
        <fullName evidence="3">Nuclear transport factor 2 family protein</fullName>
    </submittedName>
</protein>
<comment type="caution">
    <text evidence="3">The sequence shown here is derived from an EMBL/GenBank/DDBJ whole genome shotgun (WGS) entry which is preliminary data.</text>
</comment>
<dbReference type="InterPro" id="IPR032710">
    <property type="entry name" value="NTF2-like_dom_sf"/>
</dbReference>
<dbReference type="Pfam" id="PF14534">
    <property type="entry name" value="DUF4440"/>
    <property type="match status" value="1"/>
</dbReference>
<gene>
    <name evidence="3" type="ORF">HU137_08930</name>
</gene>
<organism evidence="3 4">
    <name type="scientific">Moheibacter lacus</name>
    <dbReference type="NCBI Taxonomy" id="2745851"/>
    <lineage>
        <taxon>Bacteria</taxon>
        <taxon>Pseudomonadati</taxon>
        <taxon>Bacteroidota</taxon>
        <taxon>Flavobacteriia</taxon>
        <taxon>Flavobacteriales</taxon>
        <taxon>Weeksellaceae</taxon>
        <taxon>Moheibacter</taxon>
    </lineage>
</organism>